<evidence type="ECO:0000313" key="8">
    <source>
        <dbReference type="EMBL" id="SPD73739.1"/>
    </source>
</evidence>
<evidence type="ECO:0000256" key="5">
    <source>
        <dbReference type="ARBA" id="ARBA00022989"/>
    </source>
</evidence>
<comment type="catalytic activity">
    <reaction evidence="7">
        <text>L-cysteinyl-[prolipoprotein] + a 1,2-diacyl-sn-glycero-3-phospho-(1'-sn-glycerol) = an S-1,2-diacyl-sn-glyceryl-L-cysteinyl-[prolipoprotein] + sn-glycerol 1-phosphate + H(+)</text>
        <dbReference type="Rhea" id="RHEA:56712"/>
        <dbReference type="Rhea" id="RHEA-COMP:14679"/>
        <dbReference type="Rhea" id="RHEA-COMP:14680"/>
        <dbReference type="ChEBI" id="CHEBI:15378"/>
        <dbReference type="ChEBI" id="CHEBI:29950"/>
        <dbReference type="ChEBI" id="CHEBI:57685"/>
        <dbReference type="ChEBI" id="CHEBI:64716"/>
        <dbReference type="ChEBI" id="CHEBI:140658"/>
        <dbReference type="EC" id="2.5.1.145"/>
    </reaction>
</comment>
<dbReference type="GO" id="GO:0008961">
    <property type="term" value="F:phosphatidylglycerol-prolipoprotein diacylglyceryl transferase activity"/>
    <property type="evidence" value="ECO:0007669"/>
    <property type="project" value="UniProtKB-UniRule"/>
</dbReference>
<keyword evidence="8" id="KW-0328">Glycosyltransferase</keyword>
<comment type="similarity">
    <text evidence="1 7">Belongs to the Lgt family.</text>
</comment>
<organism evidence="8">
    <name type="scientific">uncultured Desulfobacterium sp</name>
    <dbReference type="NCBI Taxonomy" id="201089"/>
    <lineage>
        <taxon>Bacteria</taxon>
        <taxon>Pseudomonadati</taxon>
        <taxon>Thermodesulfobacteriota</taxon>
        <taxon>Desulfobacteria</taxon>
        <taxon>Desulfobacterales</taxon>
        <taxon>Desulfobacteriaceae</taxon>
        <taxon>Desulfobacterium</taxon>
        <taxon>environmental samples</taxon>
    </lineage>
</organism>
<protein>
    <recommendedName>
        <fullName evidence="7">Phosphatidylglycerol--prolipoprotein diacylglyceryl transferase</fullName>
        <ecNumber evidence="7">2.5.1.145</ecNumber>
    </recommendedName>
</protein>
<keyword evidence="4 7" id="KW-0812">Transmembrane</keyword>
<gene>
    <name evidence="7 8" type="primary">lgt</name>
    <name evidence="8" type="ORF">PITCH_A1920078</name>
</gene>
<evidence type="ECO:0000256" key="2">
    <source>
        <dbReference type="ARBA" id="ARBA00022475"/>
    </source>
</evidence>
<sequence length="255" mass="27988">MHPDLFSIGPVTLHTYGLFVALGFFVGLMVAKKLGEPAGLSRDQVMDMGFIIILSAIIGSRVMYVLMNTSYYTRNPLDMFKIWQGGLVFSGGVLAVVLTMVWYIKRHGLSLGKIADLWAPAVAIGEAIGRIGCLMAGCCYGRPTGMPWGITFTDPHSLACPLNVPLHPTQIYTSLSGIIIFITIMLLYVKRQFEGQVFLWFLILHSTARLVIEQFRGDDRGVLLSSGMSMTQFVAILILISAAGILIIAKARKKD</sequence>
<evidence type="ECO:0000256" key="1">
    <source>
        <dbReference type="ARBA" id="ARBA00007150"/>
    </source>
</evidence>
<feature type="transmembrane region" description="Helical" evidence="7">
    <location>
        <begin position="6"/>
        <end position="28"/>
    </location>
</feature>
<evidence type="ECO:0000256" key="3">
    <source>
        <dbReference type="ARBA" id="ARBA00022679"/>
    </source>
</evidence>
<feature type="transmembrane region" description="Helical" evidence="7">
    <location>
        <begin position="171"/>
        <end position="189"/>
    </location>
</feature>
<feature type="transmembrane region" description="Helical" evidence="7">
    <location>
        <begin position="48"/>
        <end position="67"/>
    </location>
</feature>
<dbReference type="UniPathway" id="UPA00664"/>
<comment type="function">
    <text evidence="7">Catalyzes the transfer of the diacylglyceryl group from phosphatidylglycerol to the sulfhydryl group of the N-terminal cysteine of a prolipoprotein, the first step in the formation of mature lipoproteins.</text>
</comment>
<keyword evidence="6 7" id="KW-0472">Membrane</keyword>
<evidence type="ECO:0000256" key="7">
    <source>
        <dbReference type="HAMAP-Rule" id="MF_01147"/>
    </source>
</evidence>
<feature type="transmembrane region" description="Helical" evidence="7">
    <location>
        <begin position="87"/>
        <end position="105"/>
    </location>
</feature>
<keyword evidence="3 7" id="KW-0808">Transferase</keyword>
<feature type="transmembrane region" description="Helical" evidence="7">
    <location>
        <begin position="232"/>
        <end position="249"/>
    </location>
</feature>
<dbReference type="HAMAP" id="MF_01147">
    <property type="entry name" value="Lgt"/>
    <property type="match status" value="1"/>
</dbReference>
<feature type="binding site" evidence="7">
    <location>
        <position position="130"/>
    </location>
    <ligand>
        <name>a 1,2-diacyl-sn-glycero-3-phospho-(1'-sn-glycerol)</name>
        <dbReference type="ChEBI" id="CHEBI:64716"/>
    </ligand>
</feature>
<keyword evidence="5 7" id="KW-1133">Transmembrane helix</keyword>
<dbReference type="PANTHER" id="PTHR30589:SF0">
    <property type="entry name" value="PHOSPHATIDYLGLYCEROL--PROLIPOPROTEIN DIACYLGLYCERYL TRANSFERASE"/>
    <property type="match status" value="1"/>
</dbReference>
<dbReference type="EMBL" id="OJIN01000104">
    <property type="protein sequence ID" value="SPD73739.1"/>
    <property type="molecule type" value="Genomic_DNA"/>
</dbReference>
<evidence type="ECO:0000256" key="6">
    <source>
        <dbReference type="ARBA" id="ARBA00023136"/>
    </source>
</evidence>
<dbReference type="GO" id="GO:0005886">
    <property type="term" value="C:plasma membrane"/>
    <property type="evidence" value="ECO:0007669"/>
    <property type="project" value="UniProtKB-SubCell"/>
</dbReference>
<evidence type="ECO:0000256" key="4">
    <source>
        <dbReference type="ARBA" id="ARBA00022692"/>
    </source>
</evidence>
<proteinExistence type="inferred from homology"/>
<feature type="transmembrane region" description="Helical" evidence="7">
    <location>
        <begin position="196"/>
        <end position="212"/>
    </location>
</feature>
<name>A0A445MWF3_9BACT</name>
<dbReference type="GO" id="GO:0042158">
    <property type="term" value="P:lipoprotein biosynthetic process"/>
    <property type="evidence" value="ECO:0007669"/>
    <property type="project" value="UniProtKB-UniRule"/>
</dbReference>
<dbReference type="InterPro" id="IPR001640">
    <property type="entry name" value="Lgt"/>
</dbReference>
<keyword evidence="2 7" id="KW-1003">Cell membrane</keyword>
<feature type="transmembrane region" description="Helical" evidence="7">
    <location>
        <begin position="117"/>
        <end position="137"/>
    </location>
</feature>
<keyword evidence="8" id="KW-0449">Lipoprotein</keyword>
<accession>A0A445MWF3</accession>
<reference evidence="8" key="1">
    <citation type="submission" date="2018-01" db="EMBL/GenBank/DDBJ databases">
        <authorList>
            <person name="Regsiter A."/>
            <person name="William W."/>
        </authorList>
    </citation>
    <scope>NUCLEOTIDE SEQUENCE</scope>
    <source>
        <strain evidence="8">TRIP AH-1</strain>
    </source>
</reference>
<dbReference type="PANTHER" id="PTHR30589">
    <property type="entry name" value="PROLIPOPROTEIN DIACYLGLYCERYL TRANSFERASE"/>
    <property type="match status" value="1"/>
</dbReference>
<dbReference type="EC" id="2.5.1.145" evidence="7"/>
<dbReference type="AlphaFoldDB" id="A0A445MWF3"/>
<comment type="pathway">
    <text evidence="7">Protein modification; lipoprotein biosynthesis (diacylglyceryl transfer).</text>
</comment>
<comment type="subcellular location">
    <subcellularLocation>
        <location evidence="7">Cell membrane</location>
        <topology evidence="7">Multi-pass membrane protein</topology>
    </subcellularLocation>
</comment>
<dbReference type="Pfam" id="PF01790">
    <property type="entry name" value="LGT"/>
    <property type="match status" value="1"/>
</dbReference>
<dbReference type="NCBIfam" id="TIGR00544">
    <property type="entry name" value="lgt"/>
    <property type="match status" value="1"/>
</dbReference>